<feature type="domain" description="Adenylate kinase active site lid" evidence="8">
    <location>
        <begin position="123"/>
        <end position="158"/>
    </location>
</feature>
<comment type="catalytic activity">
    <reaction evidence="5 7">
        <text>AMP + ATP = 2 ADP</text>
        <dbReference type="Rhea" id="RHEA:12973"/>
        <dbReference type="ChEBI" id="CHEBI:30616"/>
        <dbReference type="ChEBI" id="CHEBI:456215"/>
        <dbReference type="ChEBI" id="CHEBI:456216"/>
        <dbReference type="EC" id="2.7.4.3"/>
    </reaction>
</comment>
<comment type="domain">
    <text evidence="5">Consists of three domains, a large central CORE domain and two small peripheral domains, NMPbind and LID, which undergo movements during catalysis. The LID domain closes over the site of phosphoryl transfer upon ATP binding. Assembling and dissambling the active center during each catalytic cycle provides an effective means to prevent ATP hydrolysis.</text>
</comment>
<keyword evidence="3 5" id="KW-0547">Nucleotide-binding</keyword>
<accession>A0A4D6XMC5</accession>
<evidence type="ECO:0000259" key="8">
    <source>
        <dbReference type="Pfam" id="PF05191"/>
    </source>
</evidence>
<dbReference type="GO" id="GO:0005524">
    <property type="term" value="F:ATP binding"/>
    <property type="evidence" value="ECO:0007669"/>
    <property type="project" value="UniProtKB-UniRule"/>
</dbReference>
<dbReference type="FunFam" id="3.40.50.300:FF:000106">
    <property type="entry name" value="Adenylate kinase mitochondrial"/>
    <property type="match status" value="1"/>
</dbReference>
<name>A0A4D6XMC5_9GAMM</name>
<feature type="binding site" evidence="5">
    <location>
        <position position="156"/>
    </location>
    <ligand>
        <name>AMP</name>
        <dbReference type="ChEBI" id="CHEBI:456215"/>
    </ligand>
</feature>
<evidence type="ECO:0000313" key="10">
    <source>
        <dbReference type="Proteomes" id="UP000298654"/>
    </source>
</evidence>
<comment type="subunit">
    <text evidence="5 7">Monomer.</text>
</comment>
<feature type="binding site" evidence="5">
    <location>
        <position position="123"/>
    </location>
    <ligand>
        <name>ATP</name>
        <dbReference type="ChEBI" id="CHEBI:30616"/>
    </ligand>
</feature>
<evidence type="ECO:0000256" key="5">
    <source>
        <dbReference type="HAMAP-Rule" id="MF_00235"/>
    </source>
</evidence>
<comment type="subcellular location">
    <subcellularLocation>
        <location evidence="5 7">Cytoplasm</location>
    </subcellularLocation>
</comment>
<dbReference type="Gene3D" id="3.40.50.300">
    <property type="entry name" value="P-loop containing nucleotide triphosphate hydrolases"/>
    <property type="match status" value="1"/>
</dbReference>
<feature type="binding site" evidence="5">
    <location>
        <position position="200"/>
    </location>
    <ligand>
        <name>ATP</name>
        <dbReference type="ChEBI" id="CHEBI:30616"/>
    </ligand>
</feature>
<feature type="binding site" evidence="5">
    <location>
        <position position="92"/>
    </location>
    <ligand>
        <name>AMP</name>
        <dbReference type="ChEBI" id="CHEBI:456215"/>
    </ligand>
</feature>
<dbReference type="PRINTS" id="PR00094">
    <property type="entry name" value="ADENYLTKNASE"/>
</dbReference>
<keyword evidence="2 5" id="KW-0545">Nucleotide biosynthesis</keyword>
<dbReference type="RefSeq" id="WP_158364756.1">
    <property type="nucleotide sequence ID" value="NZ_CP034900.1"/>
</dbReference>
<dbReference type="AlphaFoldDB" id="A0A4D6XMC5"/>
<reference evidence="9 10" key="2">
    <citation type="submission" date="2019-05" db="EMBL/GenBank/DDBJ databases">
        <title>Genome evolution of the obligate endosymbiont Buchnera aphidicola.</title>
        <authorList>
            <person name="Moran N.A."/>
        </authorList>
    </citation>
    <scope>NUCLEOTIDE SEQUENCE [LARGE SCALE GENOMIC DNA]</scope>
    <source>
        <strain evidence="9 10">Aar</strain>
    </source>
</reference>
<dbReference type="SUPFAM" id="SSF52540">
    <property type="entry name" value="P-loop containing nucleoside triphosphate hydrolases"/>
    <property type="match status" value="1"/>
</dbReference>
<dbReference type="OrthoDB" id="9805030at2"/>
<evidence type="ECO:0000256" key="1">
    <source>
        <dbReference type="ARBA" id="ARBA00022679"/>
    </source>
</evidence>
<dbReference type="CDD" id="cd01428">
    <property type="entry name" value="ADK"/>
    <property type="match status" value="1"/>
</dbReference>
<feature type="binding site" evidence="5">
    <location>
        <position position="36"/>
    </location>
    <ligand>
        <name>AMP</name>
        <dbReference type="ChEBI" id="CHEBI:456215"/>
    </ligand>
</feature>
<dbReference type="InterPro" id="IPR006259">
    <property type="entry name" value="Adenyl_kin_sub"/>
</dbReference>
<evidence type="ECO:0000256" key="3">
    <source>
        <dbReference type="ARBA" id="ARBA00022741"/>
    </source>
</evidence>
<evidence type="ECO:0000256" key="6">
    <source>
        <dbReference type="RuleBase" id="RU003330"/>
    </source>
</evidence>
<dbReference type="InterPro" id="IPR027417">
    <property type="entry name" value="P-loop_NTPase"/>
</dbReference>
<reference evidence="9 10" key="1">
    <citation type="submission" date="2018-12" db="EMBL/GenBank/DDBJ databases">
        <authorList>
            <person name="Chong R.A."/>
        </authorList>
    </citation>
    <scope>NUCLEOTIDE SEQUENCE [LARGE SCALE GENOMIC DNA]</scope>
    <source>
        <strain evidence="9 10">Aar</strain>
    </source>
</reference>
<sequence length="215" mass="25228">MRIILLGAPGTGKGTQGKFITKKYNIPQISTGDMLRKNIYLKNKMGKIIKNILEKGHLVSDEIVCNLIHDRIKQKDCTNGFILDGFPRTLEQYSYLSKNQIKIDYVLELILPYHLILERISGRRIHAQSGRVYHVKFKPPKIKDKDDLTQESLTIREDDKEESIKKRLREYKKETYPLINCYLNEKKKYNLKFFQINAINSISCIQKQIEKILKK</sequence>
<dbReference type="NCBIfam" id="TIGR01351">
    <property type="entry name" value="adk"/>
    <property type="match status" value="1"/>
</dbReference>
<dbReference type="Pfam" id="PF05191">
    <property type="entry name" value="ADK_lid"/>
    <property type="match status" value="1"/>
</dbReference>
<organism evidence="9 10">
    <name type="scientific">Buchnera aphidicola</name>
    <name type="common">Artemisaphis artemisicola</name>
    <dbReference type="NCBI Taxonomy" id="1241836"/>
    <lineage>
        <taxon>Bacteria</taxon>
        <taxon>Pseudomonadati</taxon>
        <taxon>Pseudomonadota</taxon>
        <taxon>Gammaproteobacteria</taxon>
        <taxon>Enterobacterales</taxon>
        <taxon>Erwiniaceae</taxon>
        <taxon>Buchnera</taxon>
    </lineage>
</organism>
<feature type="binding site" evidence="5">
    <location>
        <begin position="85"/>
        <end position="88"/>
    </location>
    <ligand>
        <name>AMP</name>
        <dbReference type="ChEBI" id="CHEBI:456215"/>
    </ligand>
</feature>
<proteinExistence type="inferred from homology"/>
<dbReference type="Proteomes" id="UP000298654">
    <property type="component" value="Chromosome"/>
</dbReference>
<dbReference type="GO" id="GO:0005737">
    <property type="term" value="C:cytoplasm"/>
    <property type="evidence" value="ECO:0007669"/>
    <property type="project" value="UniProtKB-SubCell"/>
</dbReference>
<dbReference type="PANTHER" id="PTHR23359">
    <property type="entry name" value="NUCLEOTIDE KINASE"/>
    <property type="match status" value="1"/>
</dbReference>
<evidence type="ECO:0000256" key="4">
    <source>
        <dbReference type="ARBA" id="ARBA00022777"/>
    </source>
</evidence>
<dbReference type="NCBIfam" id="NF001379">
    <property type="entry name" value="PRK00279.1-1"/>
    <property type="match status" value="1"/>
</dbReference>
<dbReference type="GO" id="GO:0044209">
    <property type="term" value="P:AMP salvage"/>
    <property type="evidence" value="ECO:0007669"/>
    <property type="project" value="UniProtKB-UniRule"/>
</dbReference>
<evidence type="ECO:0000313" key="9">
    <source>
        <dbReference type="EMBL" id="QCI16138.1"/>
    </source>
</evidence>
<dbReference type="EMBL" id="CP034900">
    <property type="protein sequence ID" value="QCI16138.1"/>
    <property type="molecule type" value="Genomic_DNA"/>
</dbReference>
<dbReference type="Pfam" id="PF00406">
    <property type="entry name" value="ADK"/>
    <property type="match status" value="1"/>
</dbReference>
<dbReference type="InterPro" id="IPR033690">
    <property type="entry name" value="Adenylat_kinase_CS"/>
</dbReference>
<feature type="region of interest" description="NMP" evidence="5">
    <location>
        <begin position="30"/>
        <end position="59"/>
    </location>
</feature>
<dbReference type="HAMAP" id="MF_00235">
    <property type="entry name" value="Adenylate_kinase_Adk"/>
    <property type="match status" value="1"/>
</dbReference>
<evidence type="ECO:0000256" key="7">
    <source>
        <dbReference type="RuleBase" id="RU003331"/>
    </source>
</evidence>
<dbReference type="InterPro" id="IPR007862">
    <property type="entry name" value="Adenylate_kinase_lid-dom"/>
</dbReference>
<dbReference type="InterPro" id="IPR000850">
    <property type="entry name" value="Adenylat/UMP-CMP_kin"/>
</dbReference>
<keyword evidence="5" id="KW-0963">Cytoplasm</keyword>
<feature type="binding site" evidence="5">
    <location>
        <begin position="132"/>
        <end position="133"/>
    </location>
    <ligand>
        <name>ATP</name>
        <dbReference type="ChEBI" id="CHEBI:30616"/>
    </ligand>
</feature>
<protein>
    <recommendedName>
        <fullName evidence="5 7">Adenylate kinase</fullName>
        <shortName evidence="5">AK</shortName>
        <ecNumber evidence="5 7">2.7.4.3</ecNumber>
    </recommendedName>
    <alternativeName>
        <fullName evidence="5">ATP-AMP transphosphorylase</fullName>
    </alternativeName>
    <alternativeName>
        <fullName evidence="5">ATP:AMP phosphotransferase</fullName>
    </alternativeName>
    <alternativeName>
        <fullName evidence="5">Adenylate monophosphate kinase</fullName>
    </alternativeName>
</protein>
<keyword evidence="4 5" id="KW-0418">Kinase</keyword>
<feature type="binding site" evidence="5">
    <location>
        <position position="167"/>
    </location>
    <ligand>
        <name>AMP</name>
        <dbReference type="ChEBI" id="CHEBI:456215"/>
    </ligand>
</feature>
<comment type="caution">
    <text evidence="5">Lacks conserved residue(s) required for the propagation of feature annotation.</text>
</comment>
<dbReference type="GO" id="GO:0004017">
    <property type="term" value="F:AMP kinase activity"/>
    <property type="evidence" value="ECO:0007669"/>
    <property type="project" value="UniProtKB-UniRule"/>
</dbReference>
<feature type="binding site" evidence="5">
    <location>
        <begin position="10"/>
        <end position="15"/>
    </location>
    <ligand>
        <name>ATP</name>
        <dbReference type="ChEBI" id="CHEBI:30616"/>
    </ligand>
</feature>
<feature type="binding site" evidence="5">
    <location>
        <position position="31"/>
    </location>
    <ligand>
        <name>AMP</name>
        <dbReference type="ChEBI" id="CHEBI:456215"/>
    </ligand>
</feature>
<keyword evidence="1 5" id="KW-0808">Transferase</keyword>
<comment type="similarity">
    <text evidence="5 6">Belongs to the adenylate kinase family.</text>
</comment>
<comment type="pathway">
    <text evidence="5">Purine metabolism; AMP biosynthesis via salvage pathway; AMP from ADP: step 1/1.</text>
</comment>
<dbReference type="UniPathway" id="UPA00588">
    <property type="reaction ID" value="UER00649"/>
</dbReference>
<comment type="function">
    <text evidence="5">Catalyzes the reversible transfer of the terminal phosphate group between ATP and AMP. Plays an important role in cellular energy homeostasis and in adenine nucleotide metabolism.</text>
</comment>
<dbReference type="EC" id="2.7.4.3" evidence="5 7"/>
<keyword evidence="5 7" id="KW-0067">ATP-binding</keyword>
<feature type="region of interest" description="LID" evidence="5">
    <location>
        <begin position="122"/>
        <end position="159"/>
    </location>
</feature>
<dbReference type="NCBIfam" id="NF001381">
    <property type="entry name" value="PRK00279.1-3"/>
    <property type="match status" value="1"/>
</dbReference>
<feature type="binding site" evidence="5">
    <location>
        <begin position="57"/>
        <end position="59"/>
    </location>
    <ligand>
        <name>AMP</name>
        <dbReference type="ChEBI" id="CHEBI:456215"/>
    </ligand>
</feature>
<gene>
    <name evidence="5" type="primary">adk</name>
    <name evidence="9" type="ORF">D9V59_02430</name>
</gene>
<dbReference type="PROSITE" id="PS00113">
    <property type="entry name" value="ADENYLATE_KINASE"/>
    <property type="match status" value="1"/>
</dbReference>
<evidence type="ECO:0000256" key="2">
    <source>
        <dbReference type="ARBA" id="ARBA00022727"/>
    </source>
</evidence>